<evidence type="ECO:0000256" key="4">
    <source>
        <dbReference type="ARBA" id="ARBA00023163"/>
    </source>
</evidence>
<sequence>MSLIRLRTFVEVYRKKSISAAARNLNLTQPAVSQHIAGLEVAVGRRLFTRETGGVTPTTVADELANDIGDKLDAVERALSQARARSMNMDGALQVIGHTDFLAEVVSPNLLTLLESGIKVRMHAGDGDLIHNMLVEGHCDLGFTAHPITDKRLRSETMMTVPVYAVASPKVAQRINQASEFTTALMNEPMLTYNLEMSVMDTWLIKNKVSPEQAAPSVVSQDLRALRQLLLQGFGWTVLPDFLCCELLHSGELERIEAPIGNTQLTYYMAWAPSALRQPRIAHARQTLLWSLKPIIESDKANTVK</sequence>
<dbReference type="PROSITE" id="PS50931">
    <property type="entry name" value="HTH_LYSR"/>
    <property type="match status" value="1"/>
</dbReference>
<dbReference type="SUPFAM" id="SSF53850">
    <property type="entry name" value="Periplasmic binding protein-like II"/>
    <property type="match status" value="1"/>
</dbReference>
<evidence type="ECO:0000259" key="5">
    <source>
        <dbReference type="PROSITE" id="PS50931"/>
    </source>
</evidence>
<evidence type="ECO:0000256" key="2">
    <source>
        <dbReference type="ARBA" id="ARBA00023015"/>
    </source>
</evidence>
<protein>
    <submittedName>
        <fullName evidence="6">LysR family transcriptional regulator</fullName>
    </submittedName>
</protein>
<dbReference type="Gene3D" id="3.40.190.290">
    <property type="match status" value="1"/>
</dbReference>
<feature type="domain" description="HTH lysR-type" evidence="5">
    <location>
        <begin position="1"/>
        <end position="58"/>
    </location>
</feature>
<dbReference type="PRINTS" id="PR00039">
    <property type="entry name" value="HTHLYSR"/>
</dbReference>
<dbReference type="EMBL" id="JADPMR010000004">
    <property type="protein sequence ID" value="MBF9003044.1"/>
    <property type="molecule type" value="Genomic_DNA"/>
</dbReference>
<proteinExistence type="inferred from homology"/>
<evidence type="ECO:0000313" key="7">
    <source>
        <dbReference type="Proteomes" id="UP000597206"/>
    </source>
</evidence>
<name>A0ABS0GKN6_9VIBR</name>
<dbReference type="Gene3D" id="1.10.10.10">
    <property type="entry name" value="Winged helix-like DNA-binding domain superfamily/Winged helix DNA-binding domain"/>
    <property type="match status" value="1"/>
</dbReference>
<dbReference type="Proteomes" id="UP000597206">
    <property type="component" value="Unassembled WGS sequence"/>
</dbReference>
<dbReference type="InterPro" id="IPR000847">
    <property type="entry name" value="LysR_HTH_N"/>
</dbReference>
<dbReference type="Pfam" id="PF03466">
    <property type="entry name" value="LysR_substrate"/>
    <property type="match status" value="1"/>
</dbReference>
<gene>
    <name evidence="6" type="ORF">I1A42_21445</name>
</gene>
<evidence type="ECO:0000313" key="6">
    <source>
        <dbReference type="EMBL" id="MBF9003044.1"/>
    </source>
</evidence>
<evidence type="ECO:0000256" key="1">
    <source>
        <dbReference type="ARBA" id="ARBA00009437"/>
    </source>
</evidence>
<dbReference type="InterPro" id="IPR036388">
    <property type="entry name" value="WH-like_DNA-bd_sf"/>
</dbReference>
<comment type="similarity">
    <text evidence="1">Belongs to the LysR transcriptional regulatory family.</text>
</comment>
<dbReference type="CDD" id="cd05466">
    <property type="entry name" value="PBP2_LTTR_substrate"/>
    <property type="match status" value="1"/>
</dbReference>
<evidence type="ECO:0000256" key="3">
    <source>
        <dbReference type="ARBA" id="ARBA00023125"/>
    </source>
</evidence>
<reference evidence="6 7" key="1">
    <citation type="submission" date="2020-11" db="EMBL/GenBank/DDBJ databases">
        <title>Vibrio nitrifigilis sp. nov., a marine nitrogen-fixing bacterium isolated from the lagoon sediment of an islet inside an atoll.</title>
        <authorList>
            <person name="Wang L.-T."/>
            <person name="Shieh W.Y."/>
        </authorList>
    </citation>
    <scope>NUCLEOTIDE SEQUENCE [LARGE SCALE GENOMIC DNA]</scope>
    <source>
        <strain evidence="6 7">NFV-1</strain>
    </source>
</reference>
<dbReference type="Pfam" id="PF00126">
    <property type="entry name" value="HTH_1"/>
    <property type="match status" value="1"/>
</dbReference>
<dbReference type="InterPro" id="IPR005119">
    <property type="entry name" value="LysR_subst-bd"/>
</dbReference>
<organism evidence="6 7">
    <name type="scientific">Vibrio nitrifigilis</name>
    <dbReference type="NCBI Taxonomy" id="2789781"/>
    <lineage>
        <taxon>Bacteria</taxon>
        <taxon>Pseudomonadati</taxon>
        <taxon>Pseudomonadota</taxon>
        <taxon>Gammaproteobacteria</taxon>
        <taxon>Vibrionales</taxon>
        <taxon>Vibrionaceae</taxon>
        <taxon>Vibrio</taxon>
    </lineage>
</organism>
<accession>A0ABS0GKN6</accession>
<dbReference type="PANTHER" id="PTHR30126:SF39">
    <property type="entry name" value="HTH-TYPE TRANSCRIPTIONAL REGULATOR CYSL"/>
    <property type="match status" value="1"/>
</dbReference>
<dbReference type="InterPro" id="IPR036390">
    <property type="entry name" value="WH_DNA-bd_sf"/>
</dbReference>
<keyword evidence="3" id="KW-0238">DNA-binding</keyword>
<dbReference type="SUPFAM" id="SSF46785">
    <property type="entry name" value="Winged helix' DNA-binding domain"/>
    <property type="match status" value="1"/>
</dbReference>
<comment type="caution">
    <text evidence="6">The sequence shown here is derived from an EMBL/GenBank/DDBJ whole genome shotgun (WGS) entry which is preliminary data.</text>
</comment>
<dbReference type="PANTHER" id="PTHR30126">
    <property type="entry name" value="HTH-TYPE TRANSCRIPTIONAL REGULATOR"/>
    <property type="match status" value="1"/>
</dbReference>
<keyword evidence="2" id="KW-0805">Transcription regulation</keyword>
<keyword evidence="4" id="KW-0804">Transcription</keyword>
<dbReference type="RefSeq" id="WP_196124912.1">
    <property type="nucleotide sequence ID" value="NZ_JADPMR010000004.1"/>
</dbReference>
<keyword evidence="7" id="KW-1185">Reference proteome</keyword>